<dbReference type="EMBL" id="KT322178">
    <property type="protein sequence ID" value="AKY04343.1"/>
    <property type="molecule type" value="Genomic_DNA"/>
</dbReference>
<evidence type="ECO:0000313" key="1">
    <source>
        <dbReference type="EMBL" id="AKY04343.1"/>
    </source>
</evidence>
<accession>A0A0K1YBN8</accession>
<sequence>MNSRTECVNVDLKMNSYLAVISTGAFLGNADYLSHKQDEDGYEYRRGNV</sequence>
<protein>
    <submittedName>
        <fullName evidence="1">Transposase</fullName>
    </submittedName>
</protein>
<proteinExistence type="predicted"/>
<reference evidence="1" key="1">
    <citation type="journal article" date="2015" name="BMC Genomics">
        <title>Diversity of the cell-wall associated genomic island of the archaeon Haloquadratum walsbyi.</title>
        <authorList>
            <person name="Martin-Cuadrado A.B."/>
            <person name="Pasic L."/>
            <person name="Rodriguez-Valera F."/>
        </authorList>
    </citation>
    <scope>NUCLEOTIDE SEQUENCE</scope>
</reference>
<dbReference type="AlphaFoldDB" id="A0A0K1YBN8"/>
<organism evidence="1">
    <name type="scientific">uncultured haloarchaeon</name>
    <dbReference type="NCBI Taxonomy" id="160804"/>
    <lineage>
        <taxon>Archaea</taxon>
        <taxon>Methanobacteriati</taxon>
        <taxon>Methanobacteriota</taxon>
        <taxon>Stenosarchaea group</taxon>
        <taxon>Halobacteria</taxon>
        <taxon>Halobacteriales</taxon>
        <taxon>Halobacteriaceae</taxon>
        <taxon>environmental samples</taxon>
    </lineage>
</organism>
<name>A0A0K1YBN8_9EURY</name>